<comment type="pathway">
    <text evidence="1 14">Cofactor biosynthesis; FAD biosynthesis; FAD from FMN: step 1/1.</text>
</comment>
<evidence type="ECO:0000256" key="13">
    <source>
        <dbReference type="ARBA" id="ARBA00049494"/>
    </source>
</evidence>
<evidence type="ECO:0000256" key="5">
    <source>
        <dbReference type="ARBA" id="ARBA00022679"/>
    </source>
</evidence>
<evidence type="ECO:0000256" key="1">
    <source>
        <dbReference type="ARBA" id="ARBA00004726"/>
    </source>
</evidence>
<evidence type="ECO:0000256" key="15">
    <source>
        <dbReference type="SAM" id="MobiDB-lite"/>
    </source>
</evidence>
<keyword evidence="3 14" id="KW-0285">Flavoprotein</keyword>
<keyword evidence="11" id="KW-0511">Multifunctional enzyme</keyword>
<dbReference type="PANTHER" id="PTHR22749">
    <property type="entry name" value="RIBOFLAVIN KINASE/FMN ADENYLYLTRANSFERASE"/>
    <property type="match status" value="1"/>
</dbReference>
<organism evidence="17 18">
    <name type="scientific">Microbacterium helvum</name>
    <dbReference type="NCBI Taxonomy" id="2773713"/>
    <lineage>
        <taxon>Bacteria</taxon>
        <taxon>Bacillati</taxon>
        <taxon>Actinomycetota</taxon>
        <taxon>Actinomycetes</taxon>
        <taxon>Micrococcales</taxon>
        <taxon>Microbacteriaceae</taxon>
        <taxon>Microbacterium</taxon>
    </lineage>
</organism>
<keyword evidence="6 14" id="KW-0548">Nucleotidyltransferase</keyword>
<comment type="pathway">
    <text evidence="2 14">Cofactor biosynthesis; FMN biosynthesis; FMN from riboflavin (ATP route): step 1/1.</text>
</comment>
<dbReference type="Proteomes" id="UP000598426">
    <property type="component" value="Unassembled WGS sequence"/>
</dbReference>
<comment type="caution">
    <text evidence="17">The sequence shown here is derived from an EMBL/GenBank/DDBJ whole genome shotgun (WGS) entry which is preliminary data.</text>
</comment>
<feature type="domain" description="Riboflavin kinase" evidence="16">
    <location>
        <begin position="185"/>
        <end position="343"/>
    </location>
</feature>
<dbReference type="EMBL" id="JACXZS010000019">
    <property type="protein sequence ID" value="MBD3943910.1"/>
    <property type="molecule type" value="Genomic_DNA"/>
</dbReference>
<keyword evidence="10 14" id="KW-0067">ATP-binding</keyword>
<keyword evidence="9 14" id="KW-0274">FAD</keyword>
<dbReference type="EC" id="2.7.7.2" evidence="14"/>
<dbReference type="InterPro" id="IPR023468">
    <property type="entry name" value="Riboflavin_kinase"/>
</dbReference>
<dbReference type="RefSeq" id="WP_191173506.1">
    <property type="nucleotide sequence ID" value="NZ_JACXZS010000019.1"/>
</dbReference>
<dbReference type="NCBIfam" id="NF004160">
    <property type="entry name" value="PRK05627.1-3"/>
    <property type="match status" value="1"/>
</dbReference>
<dbReference type="SUPFAM" id="SSF82114">
    <property type="entry name" value="Riboflavin kinase-like"/>
    <property type="match status" value="1"/>
</dbReference>
<keyword evidence="7 14" id="KW-0547">Nucleotide-binding</keyword>
<evidence type="ECO:0000313" key="17">
    <source>
        <dbReference type="EMBL" id="MBD3943910.1"/>
    </source>
</evidence>
<evidence type="ECO:0000256" key="9">
    <source>
        <dbReference type="ARBA" id="ARBA00022827"/>
    </source>
</evidence>
<evidence type="ECO:0000256" key="10">
    <source>
        <dbReference type="ARBA" id="ARBA00022840"/>
    </source>
</evidence>
<dbReference type="Pfam" id="PF06574">
    <property type="entry name" value="FAD_syn"/>
    <property type="match status" value="1"/>
</dbReference>
<dbReference type="Gene3D" id="3.40.50.620">
    <property type="entry name" value="HUPs"/>
    <property type="match status" value="1"/>
</dbReference>
<dbReference type="Gene3D" id="2.40.30.30">
    <property type="entry name" value="Riboflavin kinase-like"/>
    <property type="match status" value="1"/>
</dbReference>
<evidence type="ECO:0000256" key="12">
    <source>
        <dbReference type="ARBA" id="ARBA00047880"/>
    </source>
</evidence>
<dbReference type="EC" id="2.7.1.26" evidence="14"/>
<dbReference type="PIRSF" id="PIRSF004491">
    <property type="entry name" value="FAD_Synth"/>
    <property type="match status" value="1"/>
</dbReference>
<reference evidence="17 18" key="1">
    <citation type="submission" date="2020-09" db="EMBL/GenBank/DDBJ databases">
        <title>Isolation and identification of active actinomycetes.</title>
        <authorList>
            <person name="Li X."/>
        </authorList>
    </citation>
    <scope>NUCLEOTIDE SEQUENCE [LARGE SCALE GENOMIC DNA]</scope>
    <source>
        <strain evidence="17 18">NEAU-LLC</strain>
    </source>
</reference>
<evidence type="ECO:0000313" key="18">
    <source>
        <dbReference type="Proteomes" id="UP000598426"/>
    </source>
</evidence>
<evidence type="ECO:0000256" key="3">
    <source>
        <dbReference type="ARBA" id="ARBA00022630"/>
    </source>
</evidence>
<keyword evidence="5 14" id="KW-0808">Transferase</keyword>
<name>A0ABR8NTG0_9MICO</name>
<keyword evidence="8 14" id="KW-0418">Kinase</keyword>
<evidence type="ECO:0000256" key="8">
    <source>
        <dbReference type="ARBA" id="ARBA00022777"/>
    </source>
</evidence>
<evidence type="ECO:0000256" key="11">
    <source>
        <dbReference type="ARBA" id="ARBA00023268"/>
    </source>
</evidence>
<proteinExistence type="inferred from homology"/>
<accession>A0ABR8NTG0</accession>
<dbReference type="InterPro" id="IPR014729">
    <property type="entry name" value="Rossmann-like_a/b/a_fold"/>
</dbReference>
<comment type="similarity">
    <text evidence="14">Belongs to the ribF family.</text>
</comment>
<dbReference type="GO" id="GO:0008531">
    <property type="term" value="F:riboflavin kinase activity"/>
    <property type="evidence" value="ECO:0007669"/>
    <property type="project" value="UniProtKB-EC"/>
</dbReference>
<evidence type="ECO:0000256" key="14">
    <source>
        <dbReference type="PIRNR" id="PIRNR004491"/>
    </source>
</evidence>
<evidence type="ECO:0000256" key="7">
    <source>
        <dbReference type="ARBA" id="ARBA00022741"/>
    </source>
</evidence>
<dbReference type="InterPro" id="IPR015865">
    <property type="entry name" value="Riboflavin_kinase_bac/euk"/>
</dbReference>
<dbReference type="CDD" id="cd02064">
    <property type="entry name" value="FAD_synthetase_N"/>
    <property type="match status" value="1"/>
</dbReference>
<dbReference type="PANTHER" id="PTHR22749:SF6">
    <property type="entry name" value="RIBOFLAVIN KINASE"/>
    <property type="match status" value="1"/>
</dbReference>
<dbReference type="Pfam" id="PF01687">
    <property type="entry name" value="Flavokinase"/>
    <property type="match status" value="1"/>
</dbReference>
<comment type="catalytic activity">
    <reaction evidence="12 14">
        <text>riboflavin + ATP = FMN + ADP + H(+)</text>
        <dbReference type="Rhea" id="RHEA:14357"/>
        <dbReference type="ChEBI" id="CHEBI:15378"/>
        <dbReference type="ChEBI" id="CHEBI:30616"/>
        <dbReference type="ChEBI" id="CHEBI:57986"/>
        <dbReference type="ChEBI" id="CHEBI:58210"/>
        <dbReference type="ChEBI" id="CHEBI:456216"/>
        <dbReference type="EC" id="2.7.1.26"/>
    </reaction>
</comment>
<evidence type="ECO:0000256" key="4">
    <source>
        <dbReference type="ARBA" id="ARBA00022643"/>
    </source>
</evidence>
<keyword evidence="4 14" id="KW-0288">FMN</keyword>
<dbReference type="GO" id="GO:0003919">
    <property type="term" value="F:FMN adenylyltransferase activity"/>
    <property type="evidence" value="ECO:0007669"/>
    <property type="project" value="UniProtKB-EC"/>
</dbReference>
<feature type="compositionally biased region" description="Low complexity" evidence="15">
    <location>
        <begin position="241"/>
        <end position="255"/>
    </location>
</feature>
<dbReference type="SMART" id="SM00904">
    <property type="entry name" value="Flavokinase"/>
    <property type="match status" value="1"/>
</dbReference>
<comment type="catalytic activity">
    <reaction evidence="13 14">
        <text>FMN + ATP + H(+) = FAD + diphosphate</text>
        <dbReference type="Rhea" id="RHEA:17237"/>
        <dbReference type="ChEBI" id="CHEBI:15378"/>
        <dbReference type="ChEBI" id="CHEBI:30616"/>
        <dbReference type="ChEBI" id="CHEBI:33019"/>
        <dbReference type="ChEBI" id="CHEBI:57692"/>
        <dbReference type="ChEBI" id="CHEBI:58210"/>
        <dbReference type="EC" id="2.7.7.2"/>
    </reaction>
</comment>
<dbReference type="InterPro" id="IPR015864">
    <property type="entry name" value="FAD_synthase"/>
</dbReference>
<evidence type="ECO:0000256" key="2">
    <source>
        <dbReference type="ARBA" id="ARBA00005201"/>
    </source>
</evidence>
<dbReference type="InterPro" id="IPR023465">
    <property type="entry name" value="Riboflavin_kinase_dom_sf"/>
</dbReference>
<dbReference type="InterPro" id="IPR002606">
    <property type="entry name" value="Riboflavin_kinase_bac"/>
</dbReference>
<dbReference type="SUPFAM" id="SSF52374">
    <property type="entry name" value="Nucleotidylyl transferase"/>
    <property type="match status" value="1"/>
</dbReference>
<protein>
    <recommendedName>
        <fullName evidence="14">Riboflavin biosynthesis protein</fullName>
    </recommendedName>
    <domain>
        <recommendedName>
            <fullName evidence="14">Riboflavin kinase</fullName>
            <ecNumber evidence="14">2.7.1.26</ecNumber>
        </recommendedName>
        <alternativeName>
            <fullName evidence="14">Flavokinase</fullName>
        </alternativeName>
    </domain>
    <domain>
        <recommendedName>
            <fullName evidence="14">FMN adenylyltransferase</fullName>
            <ecNumber evidence="14">2.7.7.2</ecNumber>
        </recommendedName>
        <alternativeName>
            <fullName evidence="14">FAD pyrophosphorylase</fullName>
        </alternativeName>
        <alternativeName>
            <fullName evidence="14">FAD synthase</fullName>
        </alternativeName>
    </domain>
</protein>
<sequence>MIVFRDPGEVPAGFGPSVVAIGKFDGVHSGHRAVIDRARVDAAAAGARVVAVTFDRNPLALLRPEICPQSLVGVEQKLRLLADAGADATLMLTFDRALADLGAREFVEHVLVGALGVRIVMVGADFRFGRGGAGNPDLLRELGPEFGFEVHVVDDVRAIDAGRRVSSTWVREMLDGGDVAGAARLLGRPHAVRGEVVHGLKRGRELGFPTANLSADLEGFVPAEGVYAGWLVDEGMPEAEAGPTRPEAPRGAPAPRGGGVGTAPRSSVRYPAAISIGTNPTFDDVDVRQVEAYVLDETDLDLYGHTVEVEFVARIRGMVAFEDVDTLIAQMTDDIVRVRRELA</sequence>
<feature type="region of interest" description="Disordered" evidence="15">
    <location>
        <begin position="237"/>
        <end position="266"/>
    </location>
</feature>
<gene>
    <name evidence="17" type="ORF">IF188_19645</name>
</gene>
<evidence type="ECO:0000256" key="6">
    <source>
        <dbReference type="ARBA" id="ARBA00022695"/>
    </source>
</evidence>
<keyword evidence="18" id="KW-1185">Reference proteome</keyword>
<evidence type="ECO:0000259" key="16">
    <source>
        <dbReference type="SMART" id="SM00904"/>
    </source>
</evidence>